<dbReference type="Gene3D" id="1.10.150.20">
    <property type="entry name" value="5' to 3' exonuclease, C-terminal subdomain"/>
    <property type="match status" value="1"/>
</dbReference>
<evidence type="ECO:0000256" key="2">
    <source>
        <dbReference type="ARBA" id="ARBA00012418"/>
    </source>
</evidence>
<dbReference type="Pfam" id="PF14700">
    <property type="entry name" value="RPOL_N"/>
    <property type="match status" value="1"/>
</dbReference>
<comment type="caution">
    <text evidence="11">The sequence shown here is derived from an EMBL/GenBank/DDBJ whole genome shotgun (WGS) entry which is preliminary data.</text>
</comment>
<evidence type="ECO:0000256" key="3">
    <source>
        <dbReference type="ARBA" id="ARBA00022478"/>
    </source>
</evidence>
<dbReference type="GO" id="GO:0003899">
    <property type="term" value="F:DNA-directed RNA polymerase activity"/>
    <property type="evidence" value="ECO:0007669"/>
    <property type="project" value="UniProtKB-EC"/>
</dbReference>
<dbReference type="Proteomes" id="UP001162640">
    <property type="component" value="Unassembled WGS sequence"/>
</dbReference>
<keyword evidence="7" id="KW-0804">Transcription</keyword>
<proteinExistence type="inferred from homology"/>
<evidence type="ECO:0000256" key="8">
    <source>
        <dbReference type="ARBA" id="ARBA00048552"/>
    </source>
</evidence>
<accession>A0A9W7BCE8</accession>
<sequence length="593" mass="67536">HIRHLPMVIPPLPWTSSNDGGYLLNKLSIMRTHGCKSQVTALEQADMTEVYNGLNALGSTGWRINEEILDIQTKAWDAGLTVGDLPSREDFEVPPPPADFGFKEWNQQRNEGSKVKQRNSELHSQRCDTIIKLNQAEEFKKFDEIFFGWNLDFRGRAYPVPPNLNHLGSDICRGVLKFSEKMPLTEKGFYWLKVNLANLYGADKMSMDDRAKFVDKNWDNVVASVEDPFNNLWWNQGDEPWQCLAVCKELKLAVDSGDPATYESDLFVSMDGSCNGLQHYAALGRDLEGGSAVNLTPMDLPQDVYTGVMKRVVEKVEQVSVRASTSREVNRTVTEANTMQQIEDHQAARDIYGLVDRKVVKQTIMTSVYGVTFIGARQQVTNILQLNSNSSLRSSFAPRSLLATASTYLARLTLGCLDEMFSSARQTMAWLADVASIVALQKQPMSWMTPLNLPCVQPYRRKRERIVKTIVQDILLVDDEDDLPVSAQKQRSAFPPNYIHSLDSSHMLKTAIEMKRREIPFTAVHDSYWCHPANVDEMNVVLREKFVELYEQPLLEDFLVDLRRRYPGCDFPDLPEKGELDINDIKKSRYFFQ</sequence>
<dbReference type="PANTHER" id="PTHR10102">
    <property type="entry name" value="DNA-DIRECTED RNA POLYMERASE, MITOCHONDRIAL"/>
    <property type="match status" value="1"/>
</dbReference>
<organism evidence="11 12">
    <name type="scientific">Triparma laevis f. inornata</name>
    <dbReference type="NCBI Taxonomy" id="1714386"/>
    <lineage>
        <taxon>Eukaryota</taxon>
        <taxon>Sar</taxon>
        <taxon>Stramenopiles</taxon>
        <taxon>Ochrophyta</taxon>
        <taxon>Bolidophyceae</taxon>
        <taxon>Parmales</taxon>
        <taxon>Triparmaceae</taxon>
        <taxon>Triparma</taxon>
    </lineage>
</organism>
<evidence type="ECO:0000313" key="12">
    <source>
        <dbReference type="Proteomes" id="UP001162640"/>
    </source>
</evidence>
<dbReference type="Gene3D" id="1.10.1320.10">
    <property type="entry name" value="DNA-directed RNA polymerase, N-terminal domain"/>
    <property type="match status" value="1"/>
</dbReference>
<feature type="non-terminal residue" evidence="11">
    <location>
        <position position="1"/>
    </location>
</feature>
<feature type="domain" description="DNA-directed RNA polymerase C-terminal" evidence="9">
    <location>
        <begin position="183"/>
        <end position="569"/>
    </location>
</feature>
<reference evidence="12" key="1">
    <citation type="journal article" date="2023" name="Commun. Biol.">
        <title>Genome analysis of Parmales, the sister group of diatoms, reveals the evolutionary specialization of diatoms from phago-mixotrophs to photoautotrophs.</title>
        <authorList>
            <person name="Ban H."/>
            <person name="Sato S."/>
            <person name="Yoshikawa S."/>
            <person name="Yamada K."/>
            <person name="Nakamura Y."/>
            <person name="Ichinomiya M."/>
            <person name="Sato N."/>
            <person name="Blanc-Mathieu R."/>
            <person name="Endo H."/>
            <person name="Kuwata A."/>
            <person name="Ogata H."/>
        </authorList>
    </citation>
    <scope>NUCLEOTIDE SEQUENCE [LARGE SCALE GENOMIC DNA]</scope>
</reference>
<feature type="non-terminal residue" evidence="11">
    <location>
        <position position="593"/>
    </location>
</feature>
<name>A0A9W7BCE8_9STRA</name>
<dbReference type="InterPro" id="IPR029262">
    <property type="entry name" value="RPOL_N"/>
</dbReference>
<feature type="domain" description="DNA-directed RNA polymerase N-terminal" evidence="10">
    <location>
        <begin position="2"/>
        <end position="59"/>
    </location>
</feature>
<evidence type="ECO:0000256" key="6">
    <source>
        <dbReference type="ARBA" id="ARBA00022946"/>
    </source>
</evidence>
<dbReference type="SUPFAM" id="SSF56672">
    <property type="entry name" value="DNA/RNA polymerases"/>
    <property type="match status" value="1"/>
</dbReference>
<dbReference type="EMBL" id="BLQM01000358">
    <property type="protein sequence ID" value="GMH85380.1"/>
    <property type="molecule type" value="Genomic_DNA"/>
</dbReference>
<dbReference type="Gene3D" id="1.10.287.260">
    <property type="match status" value="1"/>
</dbReference>
<keyword evidence="4" id="KW-0808">Transferase</keyword>
<dbReference type="GO" id="GO:0034245">
    <property type="term" value="C:mitochondrial DNA-directed RNA polymerase complex"/>
    <property type="evidence" value="ECO:0007669"/>
    <property type="project" value="TreeGrafter"/>
</dbReference>
<dbReference type="Pfam" id="PF00940">
    <property type="entry name" value="RNA_pol"/>
    <property type="match status" value="1"/>
</dbReference>
<keyword evidence="3" id="KW-0240">DNA-directed RNA polymerase</keyword>
<evidence type="ECO:0000256" key="5">
    <source>
        <dbReference type="ARBA" id="ARBA00022695"/>
    </source>
</evidence>
<gene>
    <name evidence="11" type="ORF">TL16_g10212</name>
</gene>
<dbReference type="InterPro" id="IPR002092">
    <property type="entry name" value="DNA-dir_Rpol_phage-type"/>
</dbReference>
<keyword evidence="6" id="KW-0809">Transit peptide</keyword>
<evidence type="ECO:0000313" key="11">
    <source>
        <dbReference type="EMBL" id="GMH85380.1"/>
    </source>
</evidence>
<comment type="catalytic activity">
    <reaction evidence="8">
        <text>RNA(n) + a ribonucleoside 5'-triphosphate = RNA(n+1) + diphosphate</text>
        <dbReference type="Rhea" id="RHEA:21248"/>
        <dbReference type="Rhea" id="RHEA-COMP:14527"/>
        <dbReference type="Rhea" id="RHEA-COMP:17342"/>
        <dbReference type="ChEBI" id="CHEBI:33019"/>
        <dbReference type="ChEBI" id="CHEBI:61557"/>
        <dbReference type="ChEBI" id="CHEBI:140395"/>
        <dbReference type="EC" id="2.7.7.6"/>
    </reaction>
</comment>
<dbReference type="FunFam" id="1.10.287.280:FF:000001">
    <property type="entry name" value="DNA-directed RNA polymerase"/>
    <property type="match status" value="1"/>
</dbReference>
<evidence type="ECO:0000259" key="9">
    <source>
        <dbReference type="Pfam" id="PF00940"/>
    </source>
</evidence>
<dbReference type="InterPro" id="IPR024075">
    <property type="entry name" value="DNA-dir_RNA_pol_helix_hairp_sf"/>
</dbReference>
<dbReference type="InterPro" id="IPR043502">
    <property type="entry name" value="DNA/RNA_pol_sf"/>
</dbReference>
<keyword evidence="5" id="KW-0548">Nucleotidyltransferase</keyword>
<dbReference type="Gene3D" id="1.10.287.280">
    <property type="match status" value="1"/>
</dbReference>
<dbReference type="EC" id="2.7.7.6" evidence="2"/>
<evidence type="ECO:0000259" key="10">
    <source>
        <dbReference type="Pfam" id="PF14700"/>
    </source>
</evidence>
<evidence type="ECO:0000256" key="1">
    <source>
        <dbReference type="ARBA" id="ARBA00009493"/>
    </source>
</evidence>
<evidence type="ECO:0000256" key="7">
    <source>
        <dbReference type="ARBA" id="ARBA00023163"/>
    </source>
</evidence>
<evidence type="ECO:0000256" key="4">
    <source>
        <dbReference type="ARBA" id="ARBA00022679"/>
    </source>
</evidence>
<dbReference type="InterPro" id="IPR046950">
    <property type="entry name" value="DNA-dir_Rpol_C_phage-type"/>
</dbReference>
<dbReference type="PROSITE" id="PS00489">
    <property type="entry name" value="RNA_POL_PHAGE_2"/>
    <property type="match status" value="1"/>
</dbReference>
<comment type="similarity">
    <text evidence="1">Belongs to the phage and mitochondrial RNA polymerase family.</text>
</comment>
<dbReference type="GO" id="GO:0006390">
    <property type="term" value="P:mitochondrial transcription"/>
    <property type="evidence" value="ECO:0007669"/>
    <property type="project" value="TreeGrafter"/>
</dbReference>
<dbReference type="GO" id="GO:0003677">
    <property type="term" value="F:DNA binding"/>
    <property type="evidence" value="ECO:0007669"/>
    <property type="project" value="InterPro"/>
</dbReference>
<protein>
    <recommendedName>
        <fullName evidence="2">DNA-directed RNA polymerase</fullName>
        <ecNumber evidence="2">2.7.7.6</ecNumber>
    </recommendedName>
</protein>
<dbReference type="AlphaFoldDB" id="A0A9W7BCE8"/>
<dbReference type="InterPro" id="IPR037159">
    <property type="entry name" value="RNA_POL_N_sf"/>
</dbReference>
<dbReference type="PANTHER" id="PTHR10102:SF0">
    <property type="entry name" value="DNA-DIRECTED RNA POLYMERASE, MITOCHONDRIAL"/>
    <property type="match status" value="1"/>
</dbReference>